<dbReference type="Proteomes" id="UP000003374">
    <property type="component" value="Unassembled WGS sequence"/>
</dbReference>
<gene>
    <name evidence="2" type="ORF">NB231_08425</name>
</gene>
<dbReference type="NCBIfam" id="TIGR03088">
    <property type="entry name" value="stp2"/>
    <property type="match status" value="1"/>
</dbReference>
<name>A4BSJ8_9GAMM</name>
<dbReference type="Gene3D" id="3.40.50.2000">
    <property type="entry name" value="Glycogen Phosphorylase B"/>
    <property type="match status" value="2"/>
</dbReference>
<dbReference type="InterPro" id="IPR017522">
    <property type="entry name" value="Sugar_tfrase_PEP-CTERM_Stp2"/>
</dbReference>
<dbReference type="EMBL" id="AAOF01000010">
    <property type="protein sequence ID" value="EAR21268.1"/>
    <property type="molecule type" value="Genomic_DNA"/>
</dbReference>
<sequence length="404" mass="44578">MDEPSLRSRSRRPLIAHVVYRLDIGGLENGVVNLTNRLPPETFDHCVLSLTDVTEFRQRIERPDVDCIALHKKPGKDPALYLKLWRTFRTLQPAIVHTRNLATLEAQLPALLAGVPVRIHGEHGWEADDVAARSRKNQRLRRAMRPLTHRYVAVSQHISEYLQRRINVPKTRISQIYNGVDTKRFRPEIDRAWVSERFGSAGVFVIGTVERLQAVKDPLNLARAFLQLLRSQPSLAERARLVVVGAGPLQEALESVLQAGGIRHLCWLAGNRADIPALLRGFDLFVLPSLAEGISNTILEAMATGLPVVATAVGGNPELVEGGVTGRLVPPASPLALADAMRGYLENPGLARTHGLAGRRRAEERFSLDAMVGAYAELYATLLEGRGINCTQTRPAAAIPPRLR</sequence>
<keyword evidence="2" id="KW-0808">Transferase</keyword>
<accession>A4BSJ8</accession>
<dbReference type="HOGENOM" id="CLU_009583_0_3_6"/>
<dbReference type="InterPro" id="IPR028098">
    <property type="entry name" value="Glyco_trans_4-like_N"/>
</dbReference>
<protein>
    <submittedName>
        <fullName evidence="2">Glycosyl transferase, group 1</fullName>
    </submittedName>
</protein>
<dbReference type="eggNOG" id="COG0438">
    <property type="taxonomic scope" value="Bacteria"/>
</dbReference>
<evidence type="ECO:0000259" key="1">
    <source>
        <dbReference type="Pfam" id="PF13439"/>
    </source>
</evidence>
<evidence type="ECO:0000313" key="2">
    <source>
        <dbReference type="EMBL" id="EAR21268.1"/>
    </source>
</evidence>
<evidence type="ECO:0000313" key="3">
    <source>
        <dbReference type="Proteomes" id="UP000003374"/>
    </source>
</evidence>
<dbReference type="PANTHER" id="PTHR12526">
    <property type="entry name" value="GLYCOSYLTRANSFERASE"/>
    <property type="match status" value="1"/>
</dbReference>
<comment type="caution">
    <text evidence="2">The sequence shown here is derived from an EMBL/GenBank/DDBJ whole genome shotgun (WGS) entry which is preliminary data.</text>
</comment>
<keyword evidence="3" id="KW-1185">Reference proteome</keyword>
<dbReference type="AlphaFoldDB" id="A4BSJ8"/>
<dbReference type="SUPFAM" id="SSF53756">
    <property type="entry name" value="UDP-Glycosyltransferase/glycogen phosphorylase"/>
    <property type="match status" value="1"/>
</dbReference>
<organism evidence="2 3">
    <name type="scientific">Nitrococcus mobilis Nb-231</name>
    <dbReference type="NCBI Taxonomy" id="314278"/>
    <lineage>
        <taxon>Bacteria</taxon>
        <taxon>Pseudomonadati</taxon>
        <taxon>Pseudomonadota</taxon>
        <taxon>Gammaproteobacteria</taxon>
        <taxon>Chromatiales</taxon>
        <taxon>Ectothiorhodospiraceae</taxon>
        <taxon>Nitrococcus</taxon>
    </lineage>
</organism>
<feature type="domain" description="Glycosyltransferase subfamily 4-like N-terminal" evidence="1">
    <location>
        <begin position="24"/>
        <end position="184"/>
    </location>
</feature>
<reference evidence="2 3" key="1">
    <citation type="submission" date="2006-02" db="EMBL/GenBank/DDBJ databases">
        <authorList>
            <person name="Waterbury J."/>
            <person name="Ferriera S."/>
            <person name="Johnson J."/>
            <person name="Kravitz S."/>
            <person name="Halpern A."/>
            <person name="Remington K."/>
            <person name="Beeson K."/>
            <person name="Tran B."/>
            <person name="Rogers Y.-H."/>
            <person name="Friedman R."/>
            <person name="Venter J.C."/>
        </authorList>
    </citation>
    <scope>NUCLEOTIDE SEQUENCE [LARGE SCALE GENOMIC DNA]</scope>
    <source>
        <strain evidence="2 3">Nb-231</strain>
    </source>
</reference>
<dbReference type="Pfam" id="PF13692">
    <property type="entry name" value="Glyco_trans_1_4"/>
    <property type="match status" value="1"/>
</dbReference>
<proteinExistence type="predicted"/>
<dbReference type="GO" id="GO:0016757">
    <property type="term" value="F:glycosyltransferase activity"/>
    <property type="evidence" value="ECO:0007669"/>
    <property type="project" value="UniProtKB-ARBA"/>
</dbReference>
<dbReference type="STRING" id="314278.NB231_08425"/>
<dbReference type="Pfam" id="PF13439">
    <property type="entry name" value="Glyco_transf_4"/>
    <property type="match status" value="1"/>
</dbReference>